<accession>A0A8C9LFY9</accession>
<dbReference type="GO" id="GO:0034080">
    <property type="term" value="P:CENP-A containing chromatin assembly"/>
    <property type="evidence" value="ECO:0007669"/>
    <property type="project" value="TreeGrafter"/>
</dbReference>
<dbReference type="PANTHER" id="PTHR16431">
    <property type="entry name" value="NEUROGENIC PROTEIN MASTERMIND"/>
    <property type="match status" value="1"/>
</dbReference>
<dbReference type="PROSITE" id="PS51793">
    <property type="entry name" value="MIS18"/>
    <property type="match status" value="1"/>
</dbReference>
<evidence type="ECO:0000313" key="14">
    <source>
        <dbReference type="Ensembl" id="ENSPSTP00000025594.1"/>
    </source>
</evidence>
<keyword evidence="8" id="KW-0862">Zinc</keyword>
<evidence type="ECO:0000256" key="5">
    <source>
        <dbReference type="ARBA" id="ARBA00022618"/>
    </source>
</evidence>
<comment type="function">
    <text evidence="1">Required for recruitment of CENPA to centromeres and normal chromosome segregation during mitosis.</text>
</comment>
<evidence type="ECO:0000256" key="1">
    <source>
        <dbReference type="ARBA" id="ARBA00003694"/>
    </source>
</evidence>
<dbReference type="AlphaFoldDB" id="A0A8C9LFY9"/>
<dbReference type="GO" id="GO:0000785">
    <property type="term" value="C:chromatin"/>
    <property type="evidence" value="ECO:0007669"/>
    <property type="project" value="TreeGrafter"/>
</dbReference>
<evidence type="ECO:0000256" key="11">
    <source>
        <dbReference type="ARBA" id="ARBA00023328"/>
    </source>
</evidence>
<evidence type="ECO:0000313" key="15">
    <source>
        <dbReference type="Proteomes" id="UP000694428"/>
    </source>
</evidence>
<organism evidence="14 15">
    <name type="scientific">Pavo cristatus</name>
    <name type="common">Indian peafowl</name>
    <name type="synonym">Blue peafowl</name>
    <dbReference type="NCBI Taxonomy" id="9049"/>
    <lineage>
        <taxon>Eukaryota</taxon>
        <taxon>Metazoa</taxon>
        <taxon>Chordata</taxon>
        <taxon>Craniata</taxon>
        <taxon>Vertebrata</taxon>
        <taxon>Euteleostomi</taxon>
        <taxon>Archelosauria</taxon>
        <taxon>Archosauria</taxon>
        <taxon>Dinosauria</taxon>
        <taxon>Saurischia</taxon>
        <taxon>Theropoda</taxon>
        <taxon>Coelurosauria</taxon>
        <taxon>Aves</taxon>
        <taxon>Neognathae</taxon>
        <taxon>Galloanserae</taxon>
        <taxon>Galliformes</taxon>
        <taxon>Phasianidae</taxon>
        <taxon>Phasianinae</taxon>
        <taxon>Pavo</taxon>
    </lineage>
</organism>
<dbReference type="GO" id="GO:0000775">
    <property type="term" value="C:chromosome, centromeric region"/>
    <property type="evidence" value="ECO:0007669"/>
    <property type="project" value="UniProtKB-SubCell"/>
</dbReference>
<feature type="compositionally biased region" description="Basic residues" evidence="12">
    <location>
        <begin position="1"/>
        <end position="11"/>
    </location>
</feature>
<evidence type="ECO:0000256" key="6">
    <source>
        <dbReference type="ARBA" id="ARBA00022723"/>
    </source>
</evidence>
<keyword evidence="5" id="KW-0132">Cell division</keyword>
<evidence type="ECO:0000259" key="13">
    <source>
        <dbReference type="PROSITE" id="PS51793"/>
    </source>
</evidence>
<keyword evidence="11" id="KW-0137">Centromere</keyword>
<keyword evidence="7" id="KW-0498">Mitosis</keyword>
<dbReference type="Ensembl" id="ENSPSTT00000026921.1">
    <property type="protein sequence ID" value="ENSPSTP00000025594.1"/>
    <property type="gene ID" value="ENSPSTG00000018837.1"/>
</dbReference>
<feature type="domain" description="Mis18" evidence="13">
    <location>
        <begin position="71"/>
        <end position="170"/>
    </location>
</feature>
<dbReference type="GO" id="GO:0005634">
    <property type="term" value="C:nucleus"/>
    <property type="evidence" value="ECO:0007669"/>
    <property type="project" value="UniProtKB-SubCell"/>
</dbReference>
<keyword evidence="15" id="KW-1185">Reference proteome</keyword>
<dbReference type="GO" id="GO:0007059">
    <property type="term" value="P:chromosome segregation"/>
    <property type="evidence" value="ECO:0007669"/>
    <property type="project" value="TreeGrafter"/>
</dbReference>
<sequence>TATTGRPHRRFGLGTALERPGQHEPSLTEKRQADRIRGTIVVERPLSLEPPPAPPPTSEVPRCYELRPEDCAMFQCRGCWAVLGDSLHLCALEEQRLGLLVCLRVTSNVLCEEALMVGLEGALMGCAYNTLSCQSCGSVVGFVLYSAFRDLAHLRGFFCFFKNSIFWWVPCPLKESLVVAHMRVELLMKKVEQLKQSNVAENRARHRMQLP</sequence>
<name>A0A8C9LFY9_PAVCR</name>
<evidence type="ECO:0000256" key="3">
    <source>
        <dbReference type="ARBA" id="ARBA00004584"/>
    </source>
</evidence>
<keyword evidence="6" id="KW-0479">Metal-binding</keyword>
<feature type="region of interest" description="Disordered" evidence="12">
    <location>
        <begin position="1"/>
        <end position="34"/>
    </location>
</feature>
<keyword evidence="9" id="KW-0539">Nucleus</keyword>
<evidence type="ECO:0000256" key="8">
    <source>
        <dbReference type="ARBA" id="ARBA00022833"/>
    </source>
</evidence>
<evidence type="ECO:0000256" key="7">
    <source>
        <dbReference type="ARBA" id="ARBA00022776"/>
    </source>
</evidence>
<proteinExistence type="predicted"/>
<dbReference type="PANTHER" id="PTHR16431:SF3">
    <property type="entry name" value="PROTEIN MIS18-BETA"/>
    <property type="match status" value="1"/>
</dbReference>
<dbReference type="InterPro" id="IPR004910">
    <property type="entry name" value="Yippee/Mis18/Cereblon"/>
</dbReference>
<keyword evidence="10" id="KW-0131">Cell cycle</keyword>
<reference evidence="14" key="1">
    <citation type="submission" date="2025-08" db="UniProtKB">
        <authorList>
            <consortium name="Ensembl"/>
        </authorList>
    </citation>
    <scope>IDENTIFICATION</scope>
</reference>
<dbReference type="InterPro" id="IPR034752">
    <property type="entry name" value="Mis18"/>
</dbReference>
<feature type="compositionally biased region" description="Basic and acidic residues" evidence="12">
    <location>
        <begin position="20"/>
        <end position="34"/>
    </location>
</feature>
<evidence type="ECO:0000256" key="10">
    <source>
        <dbReference type="ARBA" id="ARBA00023306"/>
    </source>
</evidence>
<dbReference type="GO" id="GO:0046872">
    <property type="term" value="F:metal ion binding"/>
    <property type="evidence" value="ECO:0007669"/>
    <property type="project" value="UniProtKB-KW"/>
</dbReference>
<dbReference type="Proteomes" id="UP000694428">
    <property type="component" value="Unplaced"/>
</dbReference>
<reference evidence="14" key="2">
    <citation type="submission" date="2025-09" db="UniProtKB">
        <authorList>
            <consortium name="Ensembl"/>
        </authorList>
    </citation>
    <scope>IDENTIFICATION</scope>
</reference>
<evidence type="ECO:0000256" key="2">
    <source>
        <dbReference type="ARBA" id="ARBA00004123"/>
    </source>
</evidence>
<evidence type="ECO:0000256" key="4">
    <source>
        <dbReference type="ARBA" id="ARBA00022454"/>
    </source>
</evidence>
<protein>
    <recommendedName>
        <fullName evidence="13">Mis18 domain-containing protein</fullName>
    </recommendedName>
</protein>
<evidence type="ECO:0000256" key="12">
    <source>
        <dbReference type="SAM" id="MobiDB-lite"/>
    </source>
</evidence>
<dbReference type="GO" id="GO:0051301">
    <property type="term" value="P:cell division"/>
    <property type="evidence" value="ECO:0007669"/>
    <property type="project" value="UniProtKB-KW"/>
</dbReference>
<dbReference type="Pfam" id="PF03226">
    <property type="entry name" value="Yippee-Mis18"/>
    <property type="match status" value="1"/>
</dbReference>
<comment type="subcellular location">
    <subcellularLocation>
        <location evidence="3">Chromosome</location>
        <location evidence="3">Centromere</location>
    </subcellularLocation>
    <subcellularLocation>
        <location evidence="2">Nucleus</location>
    </subcellularLocation>
</comment>
<evidence type="ECO:0000256" key="9">
    <source>
        <dbReference type="ARBA" id="ARBA00023242"/>
    </source>
</evidence>
<keyword evidence="4" id="KW-0158">Chromosome</keyword>